<feature type="transmembrane region" description="Helical" evidence="10">
    <location>
        <begin position="863"/>
        <end position="879"/>
    </location>
</feature>
<feature type="transmembrane region" description="Helical" evidence="10">
    <location>
        <begin position="719"/>
        <end position="739"/>
    </location>
</feature>
<dbReference type="GO" id="GO:0005524">
    <property type="term" value="F:ATP binding"/>
    <property type="evidence" value="ECO:0007669"/>
    <property type="project" value="UniProtKB-KW"/>
</dbReference>
<dbReference type="SFLD" id="SFLDG00002">
    <property type="entry name" value="C1.7:_P-type_atpase_like"/>
    <property type="match status" value="1"/>
</dbReference>
<feature type="transmembrane region" description="Helical" evidence="10">
    <location>
        <begin position="269"/>
        <end position="298"/>
    </location>
</feature>
<dbReference type="SUPFAM" id="SSF81660">
    <property type="entry name" value="Metal cation-transporting ATPase, ATP-binding domain N"/>
    <property type="match status" value="1"/>
</dbReference>
<dbReference type="GO" id="GO:0036376">
    <property type="term" value="P:sodium ion export across plasma membrane"/>
    <property type="evidence" value="ECO:0007669"/>
    <property type="project" value="TreeGrafter"/>
</dbReference>
<dbReference type="Pfam" id="PF00690">
    <property type="entry name" value="Cation_ATPase_N"/>
    <property type="match status" value="1"/>
</dbReference>
<organism evidence="12 13">
    <name type="scientific">Candidatus Azambacteria bacterium RBG_16_47_10</name>
    <dbReference type="NCBI Taxonomy" id="1797292"/>
    <lineage>
        <taxon>Bacteria</taxon>
        <taxon>Candidatus Azamiibacteriota</taxon>
    </lineage>
</organism>
<evidence type="ECO:0000313" key="12">
    <source>
        <dbReference type="EMBL" id="OGD24257.1"/>
    </source>
</evidence>
<evidence type="ECO:0000256" key="4">
    <source>
        <dbReference type="ARBA" id="ARBA00022692"/>
    </source>
</evidence>
<dbReference type="PANTHER" id="PTHR43294:SF21">
    <property type="entry name" value="CATION TRANSPORTING ATPASE"/>
    <property type="match status" value="1"/>
</dbReference>
<keyword evidence="4 10" id="KW-0812">Transmembrane</keyword>
<evidence type="ECO:0000256" key="1">
    <source>
        <dbReference type="ARBA" id="ARBA00004651"/>
    </source>
</evidence>
<feature type="transmembrane region" description="Helical" evidence="10">
    <location>
        <begin position="243"/>
        <end position="263"/>
    </location>
</feature>
<evidence type="ECO:0000256" key="8">
    <source>
        <dbReference type="ARBA" id="ARBA00022989"/>
    </source>
</evidence>
<dbReference type="PRINTS" id="PR00120">
    <property type="entry name" value="HATPASE"/>
</dbReference>
<dbReference type="Proteomes" id="UP000176639">
    <property type="component" value="Unassembled WGS sequence"/>
</dbReference>
<dbReference type="InterPro" id="IPR008250">
    <property type="entry name" value="ATPase_P-typ_transduc_dom_A_sf"/>
</dbReference>
<comment type="caution">
    <text evidence="12">The sequence shown here is derived from an EMBL/GenBank/DDBJ whole genome shotgun (WGS) entry which is preliminary data.</text>
</comment>
<dbReference type="SUPFAM" id="SSF81653">
    <property type="entry name" value="Calcium ATPase, transduction domain A"/>
    <property type="match status" value="1"/>
</dbReference>
<dbReference type="Gene3D" id="3.40.50.1000">
    <property type="entry name" value="HAD superfamily/HAD-like"/>
    <property type="match status" value="1"/>
</dbReference>
<feature type="transmembrane region" description="Helical" evidence="10">
    <location>
        <begin position="795"/>
        <end position="811"/>
    </location>
</feature>
<feature type="transmembrane region" description="Helical" evidence="10">
    <location>
        <begin position="759"/>
        <end position="783"/>
    </location>
</feature>
<evidence type="ECO:0000313" key="13">
    <source>
        <dbReference type="Proteomes" id="UP000176639"/>
    </source>
</evidence>
<keyword evidence="7" id="KW-1278">Translocase</keyword>
<evidence type="ECO:0000256" key="9">
    <source>
        <dbReference type="ARBA" id="ARBA00023136"/>
    </source>
</evidence>
<accession>A0A1F5B123</accession>
<keyword evidence="8 10" id="KW-1133">Transmembrane helix</keyword>
<evidence type="ECO:0000256" key="7">
    <source>
        <dbReference type="ARBA" id="ARBA00022967"/>
    </source>
</evidence>
<protein>
    <recommendedName>
        <fullName evidence="11">Cation-transporting P-type ATPase N-terminal domain-containing protein</fullName>
    </recommendedName>
</protein>
<keyword evidence="9 10" id="KW-0472">Membrane</keyword>
<dbReference type="InterPro" id="IPR023214">
    <property type="entry name" value="HAD_sf"/>
</dbReference>
<comment type="similarity">
    <text evidence="2">Belongs to the cation transport ATPase (P-type) (TC 3.A.3) family. Type IIA subfamily.</text>
</comment>
<dbReference type="Gene3D" id="2.70.150.10">
    <property type="entry name" value="Calcium-transporting ATPase, cytoplasmic transduction domain A"/>
    <property type="match status" value="1"/>
</dbReference>
<feature type="transmembrane region" description="Helical" evidence="10">
    <location>
        <begin position="51"/>
        <end position="74"/>
    </location>
</feature>
<dbReference type="Gene3D" id="3.40.1110.10">
    <property type="entry name" value="Calcium-transporting ATPase, cytoplasmic domain N"/>
    <property type="match status" value="1"/>
</dbReference>
<dbReference type="GO" id="GO:0016887">
    <property type="term" value="F:ATP hydrolysis activity"/>
    <property type="evidence" value="ECO:0007669"/>
    <property type="project" value="InterPro"/>
</dbReference>
<dbReference type="SUPFAM" id="SSF81665">
    <property type="entry name" value="Calcium ATPase, transmembrane domain M"/>
    <property type="match status" value="1"/>
</dbReference>
<dbReference type="InterPro" id="IPR023298">
    <property type="entry name" value="ATPase_P-typ_TM_dom_sf"/>
</dbReference>
<dbReference type="SFLD" id="SFLDS00003">
    <property type="entry name" value="Haloacid_Dehalogenase"/>
    <property type="match status" value="1"/>
</dbReference>
<feature type="transmembrane region" description="Helical" evidence="10">
    <location>
        <begin position="692"/>
        <end position="713"/>
    </location>
</feature>
<dbReference type="InterPro" id="IPR036412">
    <property type="entry name" value="HAD-like_sf"/>
</dbReference>
<dbReference type="SMART" id="SM00831">
    <property type="entry name" value="Cation_ATPase_N"/>
    <property type="match status" value="1"/>
</dbReference>
<comment type="subcellular location">
    <subcellularLocation>
        <location evidence="1">Cell membrane</location>
        <topology evidence="1">Multi-pass membrane protein</topology>
    </subcellularLocation>
</comment>
<dbReference type="PRINTS" id="PR00119">
    <property type="entry name" value="CATATPASE"/>
</dbReference>
<dbReference type="Pfam" id="PF00689">
    <property type="entry name" value="Cation_ATPase_C"/>
    <property type="match status" value="1"/>
</dbReference>
<feature type="transmembrane region" description="Helical" evidence="10">
    <location>
        <begin position="80"/>
        <end position="96"/>
    </location>
</feature>
<evidence type="ECO:0000256" key="5">
    <source>
        <dbReference type="ARBA" id="ARBA00022741"/>
    </source>
</evidence>
<dbReference type="GO" id="GO:1902600">
    <property type="term" value="P:proton transmembrane transport"/>
    <property type="evidence" value="ECO:0007669"/>
    <property type="project" value="TreeGrafter"/>
</dbReference>
<dbReference type="GO" id="GO:0006883">
    <property type="term" value="P:intracellular sodium ion homeostasis"/>
    <property type="evidence" value="ECO:0007669"/>
    <property type="project" value="TreeGrafter"/>
</dbReference>
<dbReference type="GO" id="GO:0005886">
    <property type="term" value="C:plasma membrane"/>
    <property type="evidence" value="ECO:0007669"/>
    <property type="project" value="UniProtKB-SubCell"/>
</dbReference>
<dbReference type="InterPro" id="IPR006068">
    <property type="entry name" value="ATPase_P-typ_cation-transptr_C"/>
</dbReference>
<dbReference type="PROSITE" id="PS00154">
    <property type="entry name" value="ATPASE_E1_E2"/>
    <property type="match status" value="1"/>
</dbReference>
<evidence type="ECO:0000256" key="3">
    <source>
        <dbReference type="ARBA" id="ARBA00022475"/>
    </source>
</evidence>
<dbReference type="Pfam" id="PF13246">
    <property type="entry name" value="Cation_ATPase"/>
    <property type="match status" value="1"/>
</dbReference>
<evidence type="ECO:0000256" key="6">
    <source>
        <dbReference type="ARBA" id="ARBA00022840"/>
    </source>
</evidence>
<dbReference type="InterPro" id="IPR023299">
    <property type="entry name" value="ATPase_P-typ_cyto_dom_N"/>
</dbReference>
<sequence>MLWHRLSLSDIEKELRTNAGSGLTADQAQERIRSFGKNQITEKKTDSGLFIFLRQFSSPLIFILFASAAVILYLGEIVDAIIISFVLFFNAIIGAVQEGKAQNTLSALRKFVQTNATVMRDGKEIIIPDTEIVPGDILILQEGEKIPADARVIESHNLSVDEAALTGESHPARKTTEAIGEESIPPSEQRNIIFKGTYVVVGNGRAVVVATGNDTEIGKISRSIALVDTEIPLKANIRYLSRIIIVVVAMIVSFIFIAGISFGHSKVEMFTVAVTLAVSIIPEGLPIVLTIVLAGGVFKMAKHNALVKRLQAVEALGQASVIAVDKTGTITKNEMVAKEFYTASGAIFTMSGVGYEKSGSITKNGEIIDPLIHPELMRAGELAAMCANAHIMFIEESKIYKVSGDPTEAALLVFAEKIGFNKNAIEHEFRKITEIPFDYRTKYHIVSHEKNNMQYVSVVGAPEILLSASHTMNSNGNVKPFTDADRVKTEDALVRMLQNGMRIVALTYAELPLHAQLDASIPLPPLTFVGFLGIQDGLREEVRDAVARATSAGISVVLITGDHEITALALAKEAGIYHEQDGIITGKKIEAMTDEELVAVVNSTTVFARVTPEHKLRIINAYKASGKIIAMTGDGINDAPSLVAADLGVAMGRIGTDVAKEAADIILLDDNLGNIVRAVEEGRGIYKTIKKVILYLFSTSVGEVLTIVIALFMGLPIPLIGAQIIWLNFVTDGFLDISLAMEPHGKNLLARTFEHPKKYLLDALMIKRMFIMAIPMAIGTLFMFHEYYATDLAKAMTIALTTLAIFQWYNAWNCRSDERSIFSINPLTNKYLIGATILVALLHVMAVYTPFMQRILHTVPLGWYDWAMAAAIATSVIFAEETRKMISNSARKKHITTSHHV</sequence>
<evidence type="ECO:0000256" key="10">
    <source>
        <dbReference type="SAM" id="Phobius"/>
    </source>
</evidence>
<dbReference type="InterPro" id="IPR001757">
    <property type="entry name" value="P_typ_ATPase"/>
</dbReference>
<dbReference type="InterPro" id="IPR050510">
    <property type="entry name" value="Cation_transp_ATPase_P-type"/>
</dbReference>
<gene>
    <name evidence="12" type="ORF">A2Z10_03300</name>
</gene>
<dbReference type="Gene3D" id="1.20.1110.10">
    <property type="entry name" value="Calcium-transporting ATPase, transmembrane domain"/>
    <property type="match status" value="1"/>
</dbReference>
<dbReference type="NCBIfam" id="TIGR01494">
    <property type="entry name" value="ATPase_P-type"/>
    <property type="match status" value="2"/>
</dbReference>
<dbReference type="AlphaFoldDB" id="A0A1F5B123"/>
<dbReference type="InterPro" id="IPR004014">
    <property type="entry name" value="ATPase_P-typ_cation-transptr_N"/>
</dbReference>
<dbReference type="InterPro" id="IPR018303">
    <property type="entry name" value="ATPase_P-typ_P_site"/>
</dbReference>
<keyword evidence="5" id="KW-0547">Nucleotide-binding</keyword>
<keyword evidence="6" id="KW-0067">ATP-binding</keyword>
<dbReference type="PANTHER" id="PTHR43294">
    <property type="entry name" value="SODIUM/POTASSIUM-TRANSPORTING ATPASE SUBUNIT ALPHA"/>
    <property type="match status" value="1"/>
</dbReference>
<evidence type="ECO:0000259" key="11">
    <source>
        <dbReference type="SMART" id="SM00831"/>
    </source>
</evidence>
<proteinExistence type="inferred from homology"/>
<feature type="domain" description="Cation-transporting P-type ATPase N-terminal" evidence="11">
    <location>
        <begin position="2"/>
        <end position="76"/>
    </location>
</feature>
<dbReference type="SFLD" id="SFLDF00027">
    <property type="entry name" value="p-type_atpase"/>
    <property type="match status" value="1"/>
</dbReference>
<dbReference type="GO" id="GO:0030007">
    <property type="term" value="P:intracellular potassium ion homeostasis"/>
    <property type="evidence" value="ECO:0007669"/>
    <property type="project" value="TreeGrafter"/>
</dbReference>
<evidence type="ECO:0000256" key="2">
    <source>
        <dbReference type="ARBA" id="ARBA00005675"/>
    </source>
</evidence>
<dbReference type="EMBL" id="MEYI01000008">
    <property type="protein sequence ID" value="OGD24257.1"/>
    <property type="molecule type" value="Genomic_DNA"/>
</dbReference>
<reference evidence="12 13" key="1">
    <citation type="journal article" date="2016" name="Nat. Commun.">
        <title>Thousands of microbial genomes shed light on interconnected biogeochemical processes in an aquifer system.</title>
        <authorList>
            <person name="Anantharaman K."/>
            <person name="Brown C.T."/>
            <person name="Hug L.A."/>
            <person name="Sharon I."/>
            <person name="Castelle C.J."/>
            <person name="Probst A.J."/>
            <person name="Thomas B.C."/>
            <person name="Singh A."/>
            <person name="Wilkins M.J."/>
            <person name="Karaoz U."/>
            <person name="Brodie E.L."/>
            <person name="Williams K.H."/>
            <person name="Hubbard S.S."/>
            <person name="Banfield J.F."/>
        </authorList>
    </citation>
    <scope>NUCLEOTIDE SEQUENCE [LARGE SCALE GENOMIC DNA]</scope>
</reference>
<dbReference type="GO" id="GO:0005391">
    <property type="term" value="F:P-type sodium:potassium-exchanging transporter activity"/>
    <property type="evidence" value="ECO:0007669"/>
    <property type="project" value="TreeGrafter"/>
</dbReference>
<dbReference type="Pfam" id="PF00122">
    <property type="entry name" value="E1-E2_ATPase"/>
    <property type="match status" value="1"/>
</dbReference>
<dbReference type="InterPro" id="IPR044492">
    <property type="entry name" value="P_typ_ATPase_HD_dom"/>
</dbReference>
<dbReference type="SUPFAM" id="SSF56784">
    <property type="entry name" value="HAD-like"/>
    <property type="match status" value="1"/>
</dbReference>
<dbReference type="GO" id="GO:1990573">
    <property type="term" value="P:potassium ion import across plasma membrane"/>
    <property type="evidence" value="ECO:0007669"/>
    <property type="project" value="TreeGrafter"/>
</dbReference>
<name>A0A1F5B123_9BACT</name>
<dbReference type="InterPro" id="IPR059000">
    <property type="entry name" value="ATPase_P-type_domA"/>
</dbReference>
<feature type="transmembrane region" description="Helical" evidence="10">
    <location>
        <begin position="831"/>
        <end position="851"/>
    </location>
</feature>
<keyword evidence="3" id="KW-1003">Cell membrane</keyword>